<dbReference type="RefSeq" id="WP_010022419.1">
    <property type="nucleotide sequence ID" value="NZ_AZDS01000002.1"/>
</dbReference>
<dbReference type="Proteomes" id="UP000327194">
    <property type="component" value="Chromosome"/>
</dbReference>
<evidence type="ECO:0000313" key="3">
    <source>
        <dbReference type="Proteomes" id="UP000327194"/>
    </source>
</evidence>
<dbReference type="EMBL" id="CP045562">
    <property type="protein sequence ID" value="QFX92209.1"/>
    <property type="molecule type" value="Genomic_DNA"/>
</dbReference>
<reference evidence="2 3" key="1">
    <citation type="submission" date="2019-10" db="EMBL/GenBank/DDBJ databases">
        <title>Genome sequencing of Lactobacillus fructivorans.</title>
        <authorList>
            <person name="Kim K."/>
        </authorList>
    </citation>
    <scope>NUCLEOTIDE SEQUENCE [LARGE SCALE GENOMIC DNA]</scope>
    <source>
        <strain evidence="2 3">LF543</strain>
    </source>
</reference>
<feature type="chain" id="PRO_5042029382" evidence="1">
    <location>
        <begin position="25"/>
        <end position="147"/>
    </location>
</feature>
<keyword evidence="1" id="KW-0732">Signal</keyword>
<evidence type="ECO:0000256" key="1">
    <source>
        <dbReference type="SAM" id="SignalP"/>
    </source>
</evidence>
<dbReference type="AlphaFoldDB" id="A0AAE6NZ91"/>
<dbReference type="KEGG" id="lfv:LF543_00825"/>
<sequence length="147" mass="16899">MNWKHIILTVVSVAAIFTTGIAVANSSRMDVNADSSRYTTVNRQKKVQKAKRAKQPVKVIKSESSVTQLSKSEGAAKNWIAYQESRGDYHAKNPTNPTVYGKYQLSRTYLHGDYSKENQERTADNYVYGRYGSWKNAKKHWENNNWY</sequence>
<evidence type="ECO:0000313" key="2">
    <source>
        <dbReference type="EMBL" id="QFX92209.1"/>
    </source>
</evidence>
<feature type="signal peptide" evidence="1">
    <location>
        <begin position="1"/>
        <end position="24"/>
    </location>
</feature>
<gene>
    <name evidence="2" type="ORF">LF543_00825</name>
</gene>
<organism evidence="2 3">
    <name type="scientific">Fructilactobacillus fructivorans</name>
    <dbReference type="NCBI Taxonomy" id="1614"/>
    <lineage>
        <taxon>Bacteria</taxon>
        <taxon>Bacillati</taxon>
        <taxon>Bacillota</taxon>
        <taxon>Bacilli</taxon>
        <taxon>Lactobacillales</taxon>
        <taxon>Lactobacillaceae</taxon>
        <taxon>Fructilactobacillus</taxon>
    </lineage>
</organism>
<accession>A0AAE6NZ91</accession>
<protein>
    <submittedName>
        <fullName evidence="2">Aggregation promoting factor surface protein</fullName>
    </submittedName>
</protein>
<name>A0AAE6NZ91_9LACO</name>
<proteinExistence type="predicted"/>